<protein>
    <submittedName>
        <fullName evidence="13">OmpA/MotB domain protein</fullName>
    </submittedName>
</protein>
<dbReference type="PRINTS" id="PR01023">
    <property type="entry name" value="NAFLGMOTY"/>
</dbReference>
<feature type="domain" description="OmpA-like" evidence="12">
    <location>
        <begin position="273"/>
        <end position="388"/>
    </location>
</feature>
<dbReference type="GO" id="GO:0046930">
    <property type="term" value="C:pore complex"/>
    <property type="evidence" value="ECO:0007669"/>
    <property type="project" value="UniProtKB-KW"/>
</dbReference>
<dbReference type="Gene3D" id="3.30.1330.60">
    <property type="entry name" value="OmpA-like domain"/>
    <property type="match status" value="1"/>
</dbReference>
<organism evidence="13 14">
    <name type="scientific">Desulfosudis oleivorans (strain DSM 6200 / JCM 39069 / Hxd3)</name>
    <name type="common">Desulfococcus oleovorans</name>
    <dbReference type="NCBI Taxonomy" id="96561"/>
    <lineage>
        <taxon>Bacteria</taxon>
        <taxon>Pseudomonadati</taxon>
        <taxon>Thermodesulfobacteriota</taxon>
        <taxon>Desulfobacteria</taxon>
        <taxon>Desulfobacterales</taxon>
        <taxon>Desulfosudaceae</taxon>
        <taxon>Desulfosudis</taxon>
    </lineage>
</organism>
<evidence type="ECO:0000256" key="10">
    <source>
        <dbReference type="PROSITE-ProRule" id="PRU00473"/>
    </source>
</evidence>
<dbReference type="InterPro" id="IPR006664">
    <property type="entry name" value="OMP_bac"/>
</dbReference>
<dbReference type="Gene3D" id="2.40.160.20">
    <property type="match status" value="1"/>
</dbReference>
<evidence type="ECO:0000256" key="4">
    <source>
        <dbReference type="ARBA" id="ARBA00022692"/>
    </source>
</evidence>
<keyword evidence="9" id="KW-0998">Cell outer membrane</keyword>
<evidence type="ECO:0000256" key="8">
    <source>
        <dbReference type="ARBA" id="ARBA00023136"/>
    </source>
</evidence>
<comment type="subcellular location">
    <subcellularLocation>
        <location evidence="1">Cell outer membrane</location>
        <topology evidence="1">Multi-pass membrane protein</topology>
    </subcellularLocation>
</comment>
<dbReference type="GO" id="GO:0009279">
    <property type="term" value="C:cell outer membrane"/>
    <property type="evidence" value="ECO:0007669"/>
    <property type="project" value="UniProtKB-SubCell"/>
</dbReference>
<evidence type="ECO:0000313" key="13">
    <source>
        <dbReference type="EMBL" id="ABW67799.1"/>
    </source>
</evidence>
<dbReference type="KEGG" id="dol:Dole_1995"/>
<dbReference type="GO" id="GO:0005509">
    <property type="term" value="F:calcium ion binding"/>
    <property type="evidence" value="ECO:0007669"/>
    <property type="project" value="InterPro"/>
</dbReference>
<name>A8ZTB6_DESOH</name>
<dbReference type="InterPro" id="IPR011250">
    <property type="entry name" value="OMP/PagP_B-barrel"/>
</dbReference>
<keyword evidence="8 10" id="KW-0472">Membrane</keyword>
<keyword evidence="6" id="KW-0406">Ion transport</keyword>
<dbReference type="GO" id="GO:0015288">
    <property type="term" value="F:porin activity"/>
    <property type="evidence" value="ECO:0007669"/>
    <property type="project" value="UniProtKB-KW"/>
</dbReference>
<feature type="region of interest" description="Disordered" evidence="11">
    <location>
        <begin position="362"/>
        <end position="388"/>
    </location>
</feature>
<dbReference type="PROSITE" id="PS01068">
    <property type="entry name" value="OMPA_1"/>
    <property type="match status" value="1"/>
</dbReference>
<keyword evidence="7" id="KW-0626">Porin</keyword>
<dbReference type="PANTHER" id="PTHR30329">
    <property type="entry name" value="STATOR ELEMENT OF FLAGELLAR MOTOR COMPLEX"/>
    <property type="match status" value="1"/>
</dbReference>
<evidence type="ECO:0000256" key="6">
    <source>
        <dbReference type="ARBA" id="ARBA00023065"/>
    </source>
</evidence>
<evidence type="ECO:0000313" key="14">
    <source>
        <dbReference type="Proteomes" id="UP000008561"/>
    </source>
</evidence>
<dbReference type="HOGENOM" id="CLU_031536_2_0_7"/>
<evidence type="ECO:0000256" key="2">
    <source>
        <dbReference type="ARBA" id="ARBA00022448"/>
    </source>
</evidence>
<dbReference type="STRING" id="96561.Dole_1995"/>
<dbReference type="AlphaFoldDB" id="A8ZTB6"/>
<feature type="compositionally biased region" description="Basic and acidic residues" evidence="11">
    <location>
        <begin position="373"/>
        <end position="388"/>
    </location>
</feature>
<keyword evidence="5" id="KW-0732">Signal</keyword>
<dbReference type="InterPro" id="IPR028974">
    <property type="entry name" value="TSP_type-3_rpt"/>
</dbReference>
<keyword evidence="14" id="KW-1185">Reference proteome</keyword>
<dbReference type="Pfam" id="PF13505">
    <property type="entry name" value="OMP_b-brl"/>
    <property type="match status" value="1"/>
</dbReference>
<evidence type="ECO:0000256" key="9">
    <source>
        <dbReference type="ARBA" id="ARBA00023237"/>
    </source>
</evidence>
<evidence type="ECO:0000256" key="5">
    <source>
        <dbReference type="ARBA" id="ARBA00022729"/>
    </source>
</evidence>
<evidence type="ECO:0000256" key="11">
    <source>
        <dbReference type="SAM" id="MobiDB-lite"/>
    </source>
</evidence>
<evidence type="ECO:0000256" key="1">
    <source>
        <dbReference type="ARBA" id="ARBA00004571"/>
    </source>
</evidence>
<dbReference type="eggNOG" id="COG3637">
    <property type="taxonomic scope" value="Bacteria"/>
</dbReference>
<dbReference type="InterPro" id="IPR006665">
    <property type="entry name" value="OmpA-like"/>
</dbReference>
<dbReference type="PROSITE" id="PS51123">
    <property type="entry name" value="OMPA_2"/>
    <property type="match status" value="1"/>
</dbReference>
<dbReference type="InterPro" id="IPR050330">
    <property type="entry name" value="Bact_OuterMem_StrucFunc"/>
</dbReference>
<evidence type="ECO:0000259" key="12">
    <source>
        <dbReference type="PROSITE" id="PS51123"/>
    </source>
</evidence>
<keyword evidence="3" id="KW-1134">Transmembrane beta strand</keyword>
<dbReference type="GO" id="GO:0006811">
    <property type="term" value="P:monoatomic ion transport"/>
    <property type="evidence" value="ECO:0007669"/>
    <property type="project" value="UniProtKB-KW"/>
</dbReference>
<dbReference type="EMBL" id="CP000859">
    <property type="protein sequence ID" value="ABW67799.1"/>
    <property type="molecule type" value="Genomic_DNA"/>
</dbReference>
<dbReference type="SUPFAM" id="SSF56925">
    <property type="entry name" value="OMPA-like"/>
    <property type="match status" value="1"/>
</dbReference>
<dbReference type="SUPFAM" id="SSF103647">
    <property type="entry name" value="TSP type-3 repeat"/>
    <property type="match status" value="1"/>
</dbReference>
<reference evidence="13 14" key="1">
    <citation type="submission" date="2007-10" db="EMBL/GenBank/DDBJ databases">
        <title>Complete sequence of Desulfococcus oleovorans Hxd3.</title>
        <authorList>
            <consortium name="US DOE Joint Genome Institute"/>
            <person name="Copeland A."/>
            <person name="Lucas S."/>
            <person name="Lapidus A."/>
            <person name="Barry K."/>
            <person name="Glavina del Rio T."/>
            <person name="Dalin E."/>
            <person name="Tice H."/>
            <person name="Pitluck S."/>
            <person name="Kiss H."/>
            <person name="Brettin T."/>
            <person name="Bruce D."/>
            <person name="Detter J.C."/>
            <person name="Han C."/>
            <person name="Schmutz J."/>
            <person name="Larimer F."/>
            <person name="Land M."/>
            <person name="Hauser L."/>
            <person name="Kyrpides N."/>
            <person name="Kim E."/>
            <person name="Wawrik B."/>
            <person name="Richardson P."/>
        </authorList>
    </citation>
    <scope>NUCLEOTIDE SEQUENCE [LARGE SCALE GENOMIC DNA]</scope>
    <source>
        <strain evidence="14">DSM 6200 / JCM 39069 / Hxd3</strain>
    </source>
</reference>
<evidence type="ECO:0000256" key="7">
    <source>
        <dbReference type="ARBA" id="ARBA00023114"/>
    </source>
</evidence>
<dbReference type="SUPFAM" id="SSF103088">
    <property type="entry name" value="OmpA-like"/>
    <property type="match status" value="1"/>
</dbReference>
<dbReference type="InterPro" id="IPR027385">
    <property type="entry name" value="Beta-barrel_OMP"/>
</dbReference>
<dbReference type="PRINTS" id="PR01021">
    <property type="entry name" value="OMPADOMAIN"/>
</dbReference>
<keyword evidence="4" id="KW-0812">Transmembrane</keyword>
<dbReference type="eggNOG" id="COG2885">
    <property type="taxonomic scope" value="Bacteria"/>
</dbReference>
<proteinExistence type="predicted"/>
<keyword evidence="2" id="KW-0813">Transport</keyword>
<dbReference type="InterPro" id="IPR036737">
    <property type="entry name" value="OmpA-like_sf"/>
</dbReference>
<dbReference type="OrthoDB" id="9805566at2"/>
<sequence>MLFMQHQQFLRGRTLQKIKHRKTSKKKEGDMKIKTVVLAVCLSLVLTGMTTTGECGPQKGDIFISPMVGGHMFEGTMGIEDGLMGALGLGYMATDRCGLEAVLGYTMTETTVGALDTNVATGRLDAFYNLMTGDFVPYFAIGLGAVNFDYDITGVENDMDWMANYGLGCHYFFTDSLALRADVRHGISFDETQNHLLYTLGLTWLLGGGDNGTQVVKMKPAPEQAAPAVVEKPRPAPAPQPVVEAAPAIADDDRDGVPNDQDQCPGTPIGAKVNARGCWVIEGLNFERARADIMADSFAKLDEVVTVLKNNPELRLEVQGHTDSRGNPGFNQVLSEQRAGAVVRYFVSRGIAADRLVSKGFGPSQPIADNDTAEGRAENRRVELNPID</sequence>
<dbReference type="PANTHER" id="PTHR30329:SF21">
    <property type="entry name" value="LIPOPROTEIN YIAD-RELATED"/>
    <property type="match status" value="1"/>
</dbReference>
<dbReference type="Proteomes" id="UP000008561">
    <property type="component" value="Chromosome"/>
</dbReference>
<dbReference type="Pfam" id="PF00691">
    <property type="entry name" value="OmpA"/>
    <property type="match status" value="1"/>
</dbReference>
<dbReference type="CDD" id="cd07185">
    <property type="entry name" value="OmpA_C-like"/>
    <property type="match status" value="1"/>
</dbReference>
<accession>A8ZTB6</accession>
<dbReference type="InterPro" id="IPR006690">
    <property type="entry name" value="OMPA-like_CS"/>
</dbReference>
<evidence type="ECO:0000256" key="3">
    <source>
        <dbReference type="ARBA" id="ARBA00022452"/>
    </source>
</evidence>
<gene>
    <name evidence="13" type="ordered locus">Dole_1995</name>
</gene>